<evidence type="ECO:0000256" key="8">
    <source>
        <dbReference type="SAM" id="MobiDB-lite"/>
    </source>
</evidence>
<feature type="transmembrane region" description="Helical" evidence="9">
    <location>
        <begin position="125"/>
        <end position="142"/>
    </location>
</feature>
<feature type="transmembrane region" description="Helical" evidence="9">
    <location>
        <begin position="149"/>
        <end position="168"/>
    </location>
</feature>
<dbReference type="GO" id="GO:0009103">
    <property type="term" value="P:lipopolysaccharide biosynthetic process"/>
    <property type="evidence" value="ECO:0007669"/>
    <property type="project" value="UniProtKB-ARBA"/>
</dbReference>
<evidence type="ECO:0000256" key="3">
    <source>
        <dbReference type="ARBA" id="ARBA00022676"/>
    </source>
</evidence>
<gene>
    <name evidence="11" type="ORF">E3O23_08810</name>
</gene>
<evidence type="ECO:0000256" key="6">
    <source>
        <dbReference type="ARBA" id="ARBA00022989"/>
    </source>
</evidence>
<dbReference type="OrthoDB" id="5318634at2"/>
<keyword evidence="12" id="KW-1185">Reference proteome</keyword>
<feature type="transmembrane region" description="Helical" evidence="9">
    <location>
        <begin position="233"/>
        <end position="256"/>
    </location>
</feature>
<feature type="domain" description="Glycosyltransferase RgtA/B/C/D-like" evidence="10">
    <location>
        <begin position="83"/>
        <end position="253"/>
    </location>
</feature>
<dbReference type="PANTHER" id="PTHR33908:SF3">
    <property type="entry name" value="UNDECAPRENYL PHOSPHATE-ALPHA-4-AMINO-4-DEOXY-L-ARABINOSE ARABINOSYL TRANSFERASE"/>
    <property type="match status" value="1"/>
</dbReference>
<evidence type="ECO:0000313" key="12">
    <source>
        <dbReference type="Proteomes" id="UP000297866"/>
    </source>
</evidence>
<dbReference type="GO" id="GO:0005886">
    <property type="term" value="C:plasma membrane"/>
    <property type="evidence" value="ECO:0007669"/>
    <property type="project" value="UniProtKB-SubCell"/>
</dbReference>
<evidence type="ECO:0000256" key="7">
    <source>
        <dbReference type="ARBA" id="ARBA00023136"/>
    </source>
</evidence>
<comment type="caution">
    <text evidence="11">The sequence shown here is derived from an EMBL/GenBank/DDBJ whole genome shotgun (WGS) entry which is preliminary data.</text>
</comment>
<dbReference type="AlphaFoldDB" id="A0A4R8UG00"/>
<evidence type="ECO:0000259" key="10">
    <source>
        <dbReference type="Pfam" id="PF13231"/>
    </source>
</evidence>
<dbReference type="RefSeq" id="WP_134490171.1">
    <property type="nucleotide sequence ID" value="NZ_SOEZ01000043.1"/>
</dbReference>
<dbReference type="InterPro" id="IPR038731">
    <property type="entry name" value="RgtA/B/C-like"/>
</dbReference>
<keyword evidence="6 9" id="KW-1133">Transmembrane helix</keyword>
<name>A0A4R8UG00_9MICO</name>
<evidence type="ECO:0000256" key="9">
    <source>
        <dbReference type="SAM" id="Phobius"/>
    </source>
</evidence>
<feature type="transmembrane region" description="Helical" evidence="9">
    <location>
        <begin position="346"/>
        <end position="366"/>
    </location>
</feature>
<feature type="compositionally biased region" description="Low complexity" evidence="8">
    <location>
        <begin position="11"/>
        <end position="21"/>
    </location>
</feature>
<feature type="compositionally biased region" description="Basic and acidic residues" evidence="8">
    <location>
        <begin position="1"/>
        <end position="10"/>
    </location>
</feature>
<comment type="subcellular location">
    <subcellularLocation>
        <location evidence="1">Cell membrane</location>
        <topology evidence="1">Multi-pass membrane protein</topology>
    </subcellularLocation>
</comment>
<evidence type="ECO:0000313" key="11">
    <source>
        <dbReference type="EMBL" id="TFB51246.1"/>
    </source>
</evidence>
<dbReference type="GO" id="GO:0016763">
    <property type="term" value="F:pentosyltransferase activity"/>
    <property type="evidence" value="ECO:0007669"/>
    <property type="project" value="TreeGrafter"/>
</dbReference>
<protein>
    <recommendedName>
        <fullName evidence="10">Glycosyltransferase RgtA/B/C/D-like domain-containing protein</fullName>
    </recommendedName>
</protein>
<dbReference type="GO" id="GO:0010041">
    <property type="term" value="P:response to iron(III) ion"/>
    <property type="evidence" value="ECO:0007669"/>
    <property type="project" value="TreeGrafter"/>
</dbReference>
<accession>A0A4R8UG00</accession>
<sequence>MRIRVQDDAPRTSAAPPRAAPGHGVRTAALLGLLGFVVSFAGSWQPSFWGDEAASVMSAQRPLPSLFRMLGNVDAVHGGYYLFLHYWIELFGASELSVRLPSAIAVGAATAGTFVLARTLLGDRVALIAALIFAILPRVTYLGAEARSYALATAAAVWSTVLLVRALRPDTSPTAPPGTAPPGTAPRASVWAGYAALLGVGIILFADVILILPAHALAMLLLPGTLALRRRSLAPWCLATAAALVMAAPVLLWGFGQREQISFIQRRPLPGLRETAVVQWFGIVPLAILACALILLAVISVFAARRESAASRPNGAALAVLLAWLLVPTIVLVAATYLGASLYSARYLSFATPAVAIAMALGVASLRARWLQASWLQASVVLLAVTLALPTYLAQRGELAKNRGSDWRQASELLRAGARPGDAVLFDENGRPSRKPRLALHLYPEAFQDLTDVRLARPYESTDGLWDATVPLAAATDRLAGASRVWLLLRVGGAESRGSSSIPALERLGFRVAESTTLRRTVVIEMTR</sequence>
<proteinExistence type="predicted"/>
<reference evidence="11 12" key="1">
    <citation type="submission" date="2019-03" db="EMBL/GenBank/DDBJ databases">
        <title>Genomics of glacier-inhabiting Cryobacterium strains.</title>
        <authorList>
            <person name="Liu Q."/>
            <person name="Xin Y.-H."/>
        </authorList>
    </citation>
    <scope>NUCLEOTIDE SEQUENCE [LARGE SCALE GENOMIC DNA]</scope>
    <source>
        <strain evidence="11 12">Sr47</strain>
    </source>
</reference>
<dbReference type="Pfam" id="PF13231">
    <property type="entry name" value="PMT_2"/>
    <property type="match status" value="1"/>
</dbReference>
<organism evidence="11 12">
    <name type="scientific">Cryobacterium tagatosivorans</name>
    <dbReference type="NCBI Taxonomy" id="1259199"/>
    <lineage>
        <taxon>Bacteria</taxon>
        <taxon>Bacillati</taxon>
        <taxon>Actinomycetota</taxon>
        <taxon>Actinomycetes</taxon>
        <taxon>Micrococcales</taxon>
        <taxon>Microbacteriaceae</taxon>
        <taxon>Cryobacterium</taxon>
    </lineage>
</organism>
<dbReference type="Proteomes" id="UP000297866">
    <property type="component" value="Unassembled WGS sequence"/>
</dbReference>
<feature type="transmembrane region" description="Helical" evidence="9">
    <location>
        <begin position="316"/>
        <end position="340"/>
    </location>
</feature>
<evidence type="ECO:0000256" key="5">
    <source>
        <dbReference type="ARBA" id="ARBA00022692"/>
    </source>
</evidence>
<evidence type="ECO:0000256" key="1">
    <source>
        <dbReference type="ARBA" id="ARBA00004651"/>
    </source>
</evidence>
<feature type="transmembrane region" description="Helical" evidence="9">
    <location>
        <begin position="66"/>
        <end position="88"/>
    </location>
</feature>
<dbReference type="EMBL" id="SOEZ01000043">
    <property type="protein sequence ID" value="TFB51246.1"/>
    <property type="molecule type" value="Genomic_DNA"/>
</dbReference>
<keyword evidence="2" id="KW-1003">Cell membrane</keyword>
<keyword evidence="4" id="KW-0808">Transferase</keyword>
<feature type="region of interest" description="Disordered" evidence="8">
    <location>
        <begin position="1"/>
        <end position="21"/>
    </location>
</feature>
<feature type="transmembrane region" description="Helical" evidence="9">
    <location>
        <begin position="188"/>
        <end position="221"/>
    </location>
</feature>
<evidence type="ECO:0000256" key="4">
    <source>
        <dbReference type="ARBA" id="ARBA00022679"/>
    </source>
</evidence>
<keyword evidence="7 9" id="KW-0472">Membrane</keyword>
<feature type="transmembrane region" description="Helical" evidence="9">
    <location>
        <begin position="28"/>
        <end position="46"/>
    </location>
</feature>
<keyword evidence="3" id="KW-0328">Glycosyltransferase</keyword>
<evidence type="ECO:0000256" key="2">
    <source>
        <dbReference type="ARBA" id="ARBA00022475"/>
    </source>
</evidence>
<keyword evidence="5 9" id="KW-0812">Transmembrane</keyword>
<dbReference type="InterPro" id="IPR050297">
    <property type="entry name" value="LipidA_mod_glycosyltrf_83"/>
</dbReference>
<feature type="transmembrane region" description="Helical" evidence="9">
    <location>
        <begin position="276"/>
        <end position="304"/>
    </location>
</feature>
<feature type="transmembrane region" description="Helical" evidence="9">
    <location>
        <begin position="373"/>
        <end position="393"/>
    </location>
</feature>
<dbReference type="PANTHER" id="PTHR33908">
    <property type="entry name" value="MANNOSYLTRANSFERASE YKCB-RELATED"/>
    <property type="match status" value="1"/>
</dbReference>
<feature type="transmembrane region" description="Helical" evidence="9">
    <location>
        <begin position="100"/>
        <end position="119"/>
    </location>
</feature>